<dbReference type="Gene3D" id="3.10.20.370">
    <property type="match status" value="1"/>
</dbReference>
<dbReference type="FunFam" id="3.30.70.270:FF:000020">
    <property type="entry name" value="Transposon Tf2-6 polyprotein-like Protein"/>
    <property type="match status" value="1"/>
</dbReference>
<keyword evidence="8" id="KW-1185">Reference proteome</keyword>
<dbReference type="SUPFAM" id="SSF56672">
    <property type="entry name" value="DNA/RNA polymerases"/>
    <property type="match status" value="1"/>
</dbReference>
<evidence type="ECO:0000256" key="2">
    <source>
        <dbReference type="ARBA" id="ARBA00022695"/>
    </source>
</evidence>
<evidence type="ECO:0000313" key="8">
    <source>
        <dbReference type="Proteomes" id="UP001159364"/>
    </source>
</evidence>
<dbReference type="GO" id="GO:0015074">
    <property type="term" value="P:DNA integration"/>
    <property type="evidence" value="ECO:0007669"/>
    <property type="project" value="InterPro"/>
</dbReference>
<evidence type="ECO:0000313" key="7">
    <source>
        <dbReference type="EMBL" id="KAJ8765349.1"/>
    </source>
</evidence>
<dbReference type="SUPFAM" id="SSF50630">
    <property type="entry name" value="Acid proteases"/>
    <property type="match status" value="1"/>
</dbReference>
<feature type="domain" description="Integrase catalytic" evidence="6">
    <location>
        <begin position="466"/>
        <end position="629"/>
    </location>
</feature>
<dbReference type="PANTHER" id="PTHR37984:SF5">
    <property type="entry name" value="PROTEIN NYNRIN-LIKE"/>
    <property type="match status" value="1"/>
</dbReference>
<protein>
    <recommendedName>
        <fullName evidence="6">Integrase catalytic domain-containing protein</fullName>
    </recommendedName>
</protein>
<dbReference type="Gene3D" id="3.30.70.270">
    <property type="match status" value="1"/>
</dbReference>
<dbReference type="Gene3D" id="3.30.420.10">
    <property type="entry name" value="Ribonuclease H-like superfamily/Ribonuclease H"/>
    <property type="match status" value="1"/>
</dbReference>
<evidence type="ECO:0000259" key="6">
    <source>
        <dbReference type="PROSITE" id="PS50994"/>
    </source>
</evidence>
<accession>A0AAV8TGN3</accession>
<dbReference type="InterPro" id="IPR050951">
    <property type="entry name" value="Retrovirus_Pol_polyprotein"/>
</dbReference>
<dbReference type="InterPro" id="IPR036397">
    <property type="entry name" value="RNaseH_sf"/>
</dbReference>
<dbReference type="AlphaFoldDB" id="A0AAV8TGN3"/>
<dbReference type="CDD" id="cd00303">
    <property type="entry name" value="retropepsin_like"/>
    <property type="match status" value="1"/>
</dbReference>
<keyword evidence="2" id="KW-0548">Nucleotidyltransferase</keyword>
<dbReference type="GO" id="GO:0003676">
    <property type="term" value="F:nucleic acid binding"/>
    <property type="evidence" value="ECO:0007669"/>
    <property type="project" value="InterPro"/>
</dbReference>
<proteinExistence type="predicted"/>
<dbReference type="InterPro" id="IPR012337">
    <property type="entry name" value="RNaseH-like_sf"/>
</dbReference>
<keyword evidence="1" id="KW-0808">Transferase</keyword>
<evidence type="ECO:0000256" key="3">
    <source>
        <dbReference type="ARBA" id="ARBA00022722"/>
    </source>
</evidence>
<dbReference type="InterPro" id="IPR043128">
    <property type="entry name" value="Rev_trsase/Diguanyl_cyclase"/>
</dbReference>
<dbReference type="InterPro" id="IPR056924">
    <property type="entry name" value="SH3_Tf2-1"/>
</dbReference>
<dbReference type="PANTHER" id="PTHR37984">
    <property type="entry name" value="PROTEIN CBG26694"/>
    <property type="match status" value="1"/>
</dbReference>
<keyword evidence="4" id="KW-0378">Hydrolase</keyword>
<dbReference type="InterPro" id="IPR021109">
    <property type="entry name" value="Peptidase_aspartic_dom_sf"/>
</dbReference>
<evidence type="ECO:0000256" key="1">
    <source>
        <dbReference type="ARBA" id="ARBA00022679"/>
    </source>
</evidence>
<dbReference type="InterPro" id="IPR043502">
    <property type="entry name" value="DNA/RNA_pol_sf"/>
</dbReference>
<evidence type="ECO:0000256" key="5">
    <source>
        <dbReference type="ARBA" id="ARBA00023268"/>
    </source>
</evidence>
<dbReference type="Proteomes" id="UP001159364">
    <property type="component" value="Linkage Group LG05"/>
</dbReference>
<gene>
    <name evidence="7" type="ORF">K2173_012046</name>
</gene>
<dbReference type="CDD" id="cd09274">
    <property type="entry name" value="RNase_HI_RT_Ty3"/>
    <property type="match status" value="1"/>
</dbReference>
<dbReference type="SUPFAM" id="SSF53098">
    <property type="entry name" value="Ribonuclease H-like"/>
    <property type="match status" value="1"/>
</dbReference>
<dbReference type="Pfam" id="PF24626">
    <property type="entry name" value="SH3_Tf2-1"/>
    <property type="match status" value="1"/>
</dbReference>
<dbReference type="PROSITE" id="PS50994">
    <property type="entry name" value="INTEGRASE"/>
    <property type="match status" value="1"/>
</dbReference>
<dbReference type="Pfam" id="PF08284">
    <property type="entry name" value="RVP_2"/>
    <property type="match status" value="1"/>
</dbReference>
<keyword evidence="5" id="KW-0511">Multifunctional enzyme</keyword>
<dbReference type="GO" id="GO:0016779">
    <property type="term" value="F:nucleotidyltransferase activity"/>
    <property type="evidence" value="ECO:0007669"/>
    <property type="project" value="UniProtKB-KW"/>
</dbReference>
<evidence type="ECO:0000256" key="4">
    <source>
        <dbReference type="ARBA" id="ARBA00022759"/>
    </source>
</evidence>
<comment type="caution">
    <text evidence="7">The sequence shown here is derived from an EMBL/GenBank/DDBJ whole genome shotgun (WGS) entry which is preliminary data.</text>
</comment>
<organism evidence="7 8">
    <name type="scientific">Erythroxylum novogranatense</name>
    <dbReference type="NCBI Taxonomy" id="1862640"/>
    <lineage>
        <taxon>Eukaryota</taxon>
        <taxon>Viridiplantae</taxon>
        <taxon>Streptophyta</taxon>
        <taxon>Embryophyta</taxon>
        <taxon>Tracheophyta</taxon>
        <taxon>Spermatophyta</taxon>
        <taxon>Magnoliopsida</taxon>
        <taxon>eudicotyledons</taxon>
        <taxon>Gunneridae</taxon>
        <taxon>Pentapetalae</taxon>
        <taxon>rosids</taxon>
        <taxon>fabids</taxon>
        <taxon>Malpighiales</taxon>
        <taxon>Erythroxylaceae</taxon>
        <taxon>Erythroxylum</taxon>
    </lineage>
</organism>
<dbReference type="GO" id="GO:0004519">
    <property type="term" value="F:endonuclease activity"/>
    <property type="evidence" value="ECO:0007669"/>
    <property type="project" value="UniProtKB-KW"/>
</dbReference>
<keyword evidence="3" id="KW-0540">Nuclease</keyword>
<name>A0AAV8TGN3_9ROSI</name>
<dbReference type="InterPro" id="IPR001584">
    <property type="entry name" value="Integrase_cat-core"/>
</dbReference>
<sequence>MSGTSHPQMLWAIGKLKNRDVTVLIDGGSTHNFIDEAVATKFSISIVSDKCFQVMVGNGDKMECKGCCMGLTLRIQNYPIITNFYVLPVAACQVVLGVQWLETLGPFETDYRQLRMSFKRNGQQHVFQGLTQPALRPLKEKEFYQLTGKGYLLQVTLHTNETPTESEELPADLVTLLDEFAPAFAPLATLPPKRPQDHSIILKENQAPNWPIPTTVKGVRGFLGLAGYFRKFIRGFGSIVAPLTQLPTKDGFKWTPDVEEAFNKLKATLTSSPVLKLPDFDKPFIVECDACGTGIGAILSQNNQPIAIFSEALKGSSLSLSTYDKEMLAVVKAIRKWRPYLLGRPFIVRTDQRSLKYLLEQRISTPTQNRWLPKLLGYDYQIQYKRGVDNQGADALSRQSEFYFHAVSRAHADWWPILQQETSTLPYFKEFKSTNDYLTKSGVLFKQGRIVISPTSSLIPGILSDNHSSPMEKIWSDISMDFVERLPPSKSFDVIMVVVDRLRKYAHFVSLRHPFMASSVAKEFITHIVKLHGFPSSIISDRDKVFISYFWKTLFTLHDTLLCLSSSYHPQIDGQMEVVNHILEQYLRCYTHDRPHKWVDWLPWAEFSYNTSVHSATKLSPFEVVYGIPPLRLNSYILGTTNVQVVDEILRTRADILNELRLNLTAARNRMKQQADLHRRNPYRQNSVAFRLSLKLSVRYFGPYEVIGRVGPVAYRLRLPEDARIHNVFHISLLKKHNGPLPSQLSPLPVSEDSTLIPQPEAILDRREEILVKWEGALAEDAT</sequence>
<dbReference type="InterPro" id="IPR041577">
    <property type="entry name" value="RT_RNaseH_2"/>
</dbReference>
<dbReference type="EMBL" id="JAIWQS010000005">
    <property type="protein sequence ID" value="KAJ8765349.1"/>
    <property type="molecule type" value="Genomic_DNA"/>
</dbReference>
<dbReference type="Gene3D" id="2.40.70.10">
    <property type="entry name" value="Acid Proteases"/>
    <property type="match status" value="1"/>
</dbReference>
<dbReference type="Pfam" id="PF17919">
    <property type="entry name" value="RT_RNaseH_2"/>
    <property type="match status" value="1"/>
</dbReference>
<reference evidence="7 8" key="1">
    <citation type="submission" date="2021-09" db="EMBL/GenBank/DDBJ databases">
        <title>Genomic insights and catalytic innovation underlie evolution of tropane alkaloids biosynthesis.</title>
        <authorList>
            <person name="Wang Y.-J."/>
            <person name="Tian T."/>
            <person name="Huang J.-P."/>
            <person name="Huang S.-X."/>
        </authorList>
    </citation>
    <scope>NUCLEOTIDE SEQUENCE [LARGE SCALE GENOMIC DNA]</scope>
    <source>
        <strain evidence="7">KIB-2018</strain>
        <tissue evidence="7">Leaf</tissue>
    </source>
</reference>
<keyword evidence="4" id="KW-0255">Endonuclease</keyword>